<dbReference type="PANTHER" id="PTHR43133:SF50">
    <property type="entry name" value="ECF RNA POLYMERASE SIGMA FACTOR SIGM"/>
    <property type="match status" value="1"/>
</dbReference>
<evidence type="ECO:0000259" key="6">
    <source>
        <dbReference type="SMART" id="SM00421"/>
    </source>
</evidence>
<sequence>MSRYDGFREFMGAYGGQLSRFAYLLTGNHHAAEDLLQTSLTKVAARWPRISGYDQPVSYVRRIMVHDHISGWRWRRRRPENPVPDVPEGSVPDAAESTVRRIVVVRALGQLSPRQRAVVVLRFYQDMTETQVAAELGVSVGTVKSQTHHALAKLRAVAPELADLLHNGSEVQA</sequence>
<keyword evidence="2" id="KW-0805">Transcription regulation</keyword>
<dbReference type="Gene3D" id="1.10.10.10">
    <property type="entry name" value="Winged helix-like DNA-binding domain superfamily/Winged helix DNA-binding domain"/>
    <property type="match status" value="1"/>
</dbReference>
<dbReference type="InterPro" id="IPR007627">
    <property type="entry name" value="RNA_pol_sigma70_r2"/>
</dbReference>
<evidence type="ECO:0000256" key="1">
    <source>
        <dbReference type="ARBA" id="ARBA00010641"/>
    </source>
</evidence>
<evidence type="ECO:0000256" key="2">
    <source>
        <dbReference type="ARBA" id="ARBA00023015"/>
    </source>
</evidence>
<dbReference type="Pfam" id="PF04542">
    <property type="entry name" value="Sigma70_r2"/>
    <property type="match status" value="1"/>
</dbReference>
<dbReference type="NCBIfam" id="TIGR02937">
    <property type="entry name" value="sigma70-ECF"/>
    <property type="match status" value="1"/>
</dbReference>
<keyword evidence="8" id="KW-1185">Reference proteome</keyword>
<evidence type="ECO:0000313" key="7">
    <source>
        <dbReference type="EMBL" id="GID10386.1"/>
    </source>
</evidence>
<evidence type="ECO:0000313" key="8">
    <source>
        <dbReference type="Proteomes" id="UP000612808"/>
    </source>
</evidence>
<dbReference type="RefSeq" id="WP_203655615.1">
    <property type="nucleotide sequence ID" value="NZ_BAAAZM010000003.1"/>
</dbReference>
<keyword evidence="4" id="KW-0238">DNA-binding</keyword>
<dbReference type="EMBL" id="BOMB01000007">
    <property type="protein sequence ID" value="GID10386.1"/>
    <property type="molecule type" value="Genomic_DNA"/>
</dbReference>
<dbReference type="InterPro" id="IPR013325">
    <property type="entry name" value="RNA_pol_sigma_r2"/>
</dbReference>
<name>A0A8J3N8S0_9ACTN</name>
<dbReference type="InterPro" id="IPR000792">
    <property type="entry name" value="Tscrpt_reg_LuxR_C"/>
</dbReference>
<dbReference type="InterPro" id="IPR014284">
    <property type="entry name" value="RNA_pol_sigma-70_dom"/>
</dbReference>
<evidence type="ECO:0000256" key="3">
    <source>
        <dbReference type="ARBA" id="ARBA00023082"/>
    </source>
</evidence>
<dbReference type="SUPFAM" id="SSF88659">
    <property type="entry name" value="Sigma3 and sigma4 domains of RNA polymerase sigma factors"/>
    <property type="match status" value="1"/>
</dbReference>
<organism evidence="7 8">
    <name type="scientific">Actinocatenispora rupis</name>
    <dbReference type="NCBI Taxonomy" id="519421"/>
    <lineage>
        <taxon>Bacteria</taxon>
        <taxon>Bacillati</taxon>
        <taxon>Actinomycetota</taxon>
        <taxon>Actinomycetes</taxon>
        <taxon>Micromonosporales</taxon>
        <taxon>Micromonosporaceae</taxon>
        <taxon>Actinocatenispora</taxon>
    </lineage>
</organism>
<dbReference type="SMART" id="SM00421">
    <property type="entry name" value="HTH_LUXR"/>
    <property type="match status" value="1"/>
</dbReference>
<proteinExistence type="inferred from homology"/>
<dbReference type="InterPro" id="IPR014325">
    <property type="entry name" value="RNA_pol_sigma-E_actinobac"/>
</dbReference>
<keyword evidence="7" id="KW-0240">DNA-directed RNA polymerase</keyword>
<dbReference type="SUPFAM" id="SSF88946">
    <property type="entry name" value="Sigma2 domain of RNA polymerase sigma factors"/>
    <property type="match status" value="1"/>
</dbReference>
<dbReference type="Pfam" id="PF04545">
    <property type="entry name" value="Sigma70_r4"/>
    <property type="match status" value="1"/>
</dbReference>
<comment type="caution">
    <text evidence="7">The sequence shown here is derived from an EMBL/GenBank/DDBJ whole genome shotgun (WGS) entry which is preliminary data.</text>
</comment>
<dbReference type="InterPro" id="IPR013324">
    <property type="entry name" value="RNA_pol_sigma_r3/r4-like"/>
</dbReference>
<dbReference type="InterPro" id="IPR039425">
    <property type="entry name" value="RNA_pol_sigma-70-like"/>
</dbReference>
<protein>
    <submittedName>
        <fullName evidence="7">DNA-directed RNA polymerase sigma-70 factor</fullName>
    </submittedName>
</protein>
<comment type="similarity">
    <text evidence="1">Belongs to the sigma-70 factor family. ECF subfamily.</text>
</comment>
<keyword evidence="3" id="KW-0731">Sigma factor</keyword>
<gene>
    <name evidence="7" type="ORF">Aru02nite_12750</name>
</gene>
<dbReference type="GO" id="GO:0006352">
    <property type="term" value="P:DNA-templated transcription initiation"/>
    <property type="evidence" value="ECO:0007669"/>
    <property type="project" value="InterPro"/>
</dbReference>
<dbReference type="PANTHER" id="PTHR43133">
    <property type="entry name" value="RNA POLYMERASE ECF-TYPE SIGMA FACTO"/>
    <property type="match status" value="1"/>
</dbReference>
<keyword evidence="5" id="KW-0804">Transcription</keyword>
<evidence type="ECO:0000256" key="4">
    <source>
        <dbReference type="ARBA" id="ARBA00023125"/>
    </source>
</evidence>
<dbReference type="InterPro" id="IPR036388">
    <property type="entry name" value="WH-like_DNA-bd_sf"/>
</dbReference>
<dbReference type="InterPro" id="IPR007630">
    <property type="entry name" value="RNA_pol_sigma70_r4"/>
</dbReference>
<dbReference type="AlphaFoldDB" id="A0A8J3N8S0"/>
<evidence type="ECO:0000256" key="5">
    <source>
        <dbReference type="ARBA" id="ARBA00023163"/>
    </source>
</evidence>
<reference evidence="7" key="1">
    <citation type="submission" date="2021-01" db="EMBL/GenBank/DDBJ databases">
        <title>Whole genome shotgun sequence of Actinocatenispora rupis NBRC 107355.</title>
        <authorList>
            <person name="Komaki H."/>
            <person name="Tamura T."/>
        </authorList>
    </citation>
    <scope>NUCLEOTIDE SEQUENCE</scope>
    <source>
        <strain evidence="7">NBRC 107355</strain>
    </source>
</reference>
<dbReference type="Gene3D" id="1.10.1740.10">
    <property type="match status" value="1"/>
</dbReference>
<feature type="domain" description="HTH luxR-type" evidence="6">
    <location>
        <begin position="108"/>
        <end position="162"/>
    </location>
</feature>
<dbReference type="NCBIfam" id="TIGR02983">
    <property type="entry name" value="SigE-fam_strep"/>
    <property type="match status" value="1"/>
</dbReference>
<dbReference type="GO" id="GO:0003677">
    <property type="term" value="F:DNA binding"/>
    <property type="evidence" value="ECO:0007669"/>
    <property type="project" value="UniProtKB-KW"/>
</dbReference>
<dbReference type="GO" id="GO:0000428">
    <property type="term" value="C:DNA-directed RNA polymerase complex"/>
    <property type="evidence" value="ECO:0007669"/>
    <property type="project" value="UniProtKB-KW"/>
</dbReference>
<dbReference type="Proteomes" id="UP000612808">
    <property type="component" value="Unassembled WGS sequence"/>
</dbReference>
<accession>A0A8J3N8S0</accession>
<dbReference type="CDD" id="cd06171">
    <property type="entry name" value="Sigma70_r4"/>
    <property type="match status" value="1"/>
</dbReference>
<dbReference type="GO" id="GO:0016987">
    <property type="term" value="F:sigma factor activity"/>
    <property type="evidence" value="ECO:0007669"/>
    <property type="project" value="UniProtKB-KW"/>
</dbReference>